<evidence type="ECO:0000256" key="1">
    <source>
        <dbReference type="SAM" id="MobiDB-lite"/>
    </source>
</evidence>
<protein>
    <submittedName>
        <fullName evidence="2">Uncharacterized protein</fullName>
    </submittedName>
</protein>
<proteinExistence type="predicted"/>
<dbReference type="SUPFAM" id="SSF53613">
    <property type="entry name" value="Ribokinase-like"/>
    <property type="match status" value="1"/>
</dbReference>
<accession>A0A919E5Y5</accession>
<feature type="compositionally biased region" description="Basic and acidic residues" evidence="1">
    <location>
        <begin position="82"/>
        <end position="99"/>
    </location>
</feature>
<dbReference type="AlphaFoldDB" id="A0A919E5Y5"/>
<dbReference type="EMBL" id="BNBC01000072">
    <property type="protein sequence ID" value="GHF15704.1"/>
    <property type="molecule type" value="Genomic_DNA"/>
</dbReference>
<sequence length="123" mass="13160">MGVLGSDTAGQVLSDALAYEGVETPQVRIAPTPNASAVVRLGDGERVFESGWAGASEFSLSRVLQGTAHDGASQFKRLGSRGRQDRQARQSGEARRGDRPTVQAQTVPKLLPRLRSFLALDQI</sequence>
<reference evidence="2" key="1">
    <citation type="journal article" date="2014" name="Int. J. Syst. Evol. Microbiol.">
        <title>Complete genome sequence of Corynebacterium casei LMG S-19264T (=DSM 44701T), isolated from a smear-ripened cheese.</title>
        <authorList>
            <consortium name="US DOE Joint Genome Institute (JGI-PGF)"/>
            <person name="Walter F."/>
            <person name="Albersmeier A."/>
            <person name="Kalinowski J."/>
            <person name="Ruckert C."/>
        </authorList>
    </citation>
    <scope>NUCLEOTIDE SEQUENCE</scope>
    <source>
        <strain evidence="2">JCM 3302</strain>
    </source>
</reference>
<evidence type="ECO:0000313" key="3">
    <source>
        <dbReference type="Proteomes" id="UP000641386"/>
    </source>
</evidence>
<keyword evidence="3" id="KW-1185">Reference proteome</keyword>
<dbReference type="InterPro" id="IPR029056">
    <property type="entry name" value="Ribokinase-like"/>
</dbReference>
<dbReference type="Proteomes" id="UP000641386">
    <property type="component" value="Unassembled WGS sequence"/>
</dbReference>
<dbReference type="Gene3D" id="3.40.1190.20">
    <property type="match status" value="1"/>
</dbReference>
<feature type="region of interest" description="Disordered" evidence="1">
    <location>
        <begin position="73"/>
        <end position="106"/>
    </location>
</feature>
<evidence type="ECO:0000313" key="2">
    <source>
        <dbReference type="EMBL" id="GHF15704.1"/>
    </source>
</evidence>
<comment type="caution">
    <text evidence="2">The sequence shown here is derived from an EMBL/GenBank/DDBJ whole genome shotgun (WGS) entry which is preliminary data.</text>
</comment>
<organism evidence="2 3">
    <name type="scientific">Streptomyces spiralis</name>
    <dbReference type="NCBI Taxonomy" id="66376"/>
    <lineage>
        <taxon>Bacteria</taxon>
        <taxon>Bacillati</taxon>
        <taxon>Actinomycetota</taxon>
        <taxon>Actinomycetes</taxon>
        <taxon>Kitasatosporales</taxon>
        <taxon>Streptomycetaceae</taxon>
        <taxon>Streptomyces</taxon>
    </lineage>
</organism>
<name>A0A919E5Y5_9ACTN</name>
<reference evidence="2" key="2">
    <citation type="submission" date="2020-09" db="EMBL/GenBank/DDBJ databases">
        <authorList>
            <person name="Sun Q."/>
            <person name="Ohkuma M."/>
        </authorList>
    </citation>
    <scope>NUCLEOTIDE SEQUENCE</scope>
    <source>
        <strain evidence="2">JCM 3302</strain>
    </source>
</reference>
<gene>
    <name evidence="2" type="ORF">GCM10014715_83710</name>
</gene>